<protein>
    <recommendedName>
        <fullName evidence="3">Flagellar FliJ protein</fullName>
    </recommendedName>
</protein>
<dbReference type="Proteomes" id="UP000287865">
    <property type="component" value="Unassembled WGS sequence"/>
</dbReference>
<evidence type="ECO:0000256" key="11">
    <source>
        <dbReference type="SAM" id="Coils"/>
    </source>
</evidence>
<dbReference type="InterPro" id="IPR052570">
    <property type="entry name" value="FliJ"/>
</dbReference>
<evidence type="ECO:0000256" key="10">
    <source>
        <dbReference type="ARBA" id="ARBA00023225"/>
    </source>
</evidence>
<accession>A0A327WQY7</accession>
<comment type="similarity">
    <text evidence="2">Belongs to the FliJ family.</text>
</comment>
<dbReference type="InterPro" id="IPR053716">
    <property type="entry name" value="Flag_assembly_chemotaxis_eff"/>
</dbReference>
<keyword evidence="9" id="KW-0472">Membrane</keyword>
<keyword evidence="12" id="KW-0969">Cilium</keyword>
<keyword evidence="15" id="KW-1185">Reference proteome</keyword>
<evidence type="ECO:0000256" key="6">
    <source>
        <dbReference type="ARBA" id="ARBA00022500"/>
    </source>
</evidence>
<keyword evidence="12" id="KW-0966">Cell projection</keyword>
<dbReference type="GO" id="GO:0015031">
    <property type="term" value="P:protein transport"/>
    <property type="evidence" value="ECO:0007669"/>
    <property type="project" value="UniProtKB-KW"/>
</dbReference>
<evidence type="ECO:0000313" key="12">
    <source>
        <dbReference type="EMBL" id="RAJ94614.1"/>
    </source>
</evidence>
<dbReference type="Pfam" id="PF02050">
    <property type="entry name" value="FliJ"/>
    <property type="match status" value="1"/>
</dbReference>
<dbReference type="NCBIfam" id="TIGR02473">
    <property type="entry name" value="flagell_FliJ"/>
    <property type="match status" value="1"/>
</dbReference>
<evidence type="ECO:0000256" key="5">
    <source>
        <dbReference type="ARBA" id="ARBA00022475"/>
    </source>
</evidence>
<keyword evidence="4" id="KW-0813">Transport</keyword>
<evidence type="ECO:0000313" key="13">
    <source>
        <dbReference type="EMBL" id="RUO19718.1"/>
    </source>
</evidence>
<dbReference type="OrthoDB" id="7063004at2"/>
<reference evidence="12 14" key="2">
    <citation type="submission" date="2018-06" db="EMBL/GenBank/DDBJ databases">
        <title>Genomic Encyclopedia of Type Strains, Phase III (KMG-III): the genomes of soil and plant-associated and newly described type strains.</title>
        <authorList>
            <person name="Whitman W."/>
        </authorList>
    </citation>
    <scope>NUCLEOTIDE SEQUENCE [LARGE SCALE GENOMIC DNA]</scope>
    <source>
        <strain evidence="12 14">CGMCC 1.15366</strain>
    </source>
</reference>
<proteinExistence type="inferred from homology"/>
<comment type="caution">
    <text evidence="12">The sequence shown here is derived from an EMBL/GenBank/DDBJ whole genome shotgun (WGS) entry which is preliminary data.</text>
</comment>
<dbReference type="GO" id="GO:0006935">
    <property type="term" value="P:chemotaxis"/>
    <property type="evidence" value="ECO:0007669"/>
    <property type="project" value="UniProtKB-KW"/>
</dbReference>
<organism evidence="12 14">
    <name type="scientific">Aliidiomarina maris</name>
    <dbReference type="NCBI Taxonomy" id="531312"/>
    <lineage>
        <taxon>Bacteria</taxon>
        <taxon>Pseudomonadati</taxon>
        <taxon>Pseudomonadota</taxon>
        <taxon>Gammaproteobacteria</taxon>
        <taxon>Alteromonadales</taxon>
        <taxon>Idiomarinaceae</taxon>
        <taxon>Aliidiomarina</taxon>
    </lineage>
</organism>
<keyword evidence="12" id="KW-0282">Flagellum</keyword>
<dbReference type="GO" id="GO:0009288">
    <property type="term" value="C:bacterial-type flagellum"/>
    <property type="evidence" value="ECO:0007669"/>
    <property type="project" value="InterPro"/>
</dbReference>
<evidence type="ECO:0000256" key="1">
    <source>
        <dbReference type="ARBA" id="ARBA00004413"/>
    </source>
</evidence>
<keyword evidence="6" id="KW-0145">Chemotaxis</keyword>
<dbReference type="PANTHER" id="PTHR38786">
    <property type="entry name" value="FLAGELLAR FLIJ PROTEIN"/>
    <property type="match status" value="1"/>
</dbReference>
<dbReference type="GO" id="GO:0044781">
    <property type="term" value="P:bacterial-type flagellum organization"/>
    <property type="evidence" value="ECO:0007669"/>
    <property type="project" value="UniProtKB-KW"/>
</dbReference>
<comment type="subcellular location">
    <subcellularLocation>
        <location evidence="1">Cell membrane</location>
        <topology evidence="1">Peripheral membrane protein</topology>
        <orientation evidence="1">Cytoplasmic side</orientation>
    </subcellularLocation>
</comment>
<dbReference type="GO" id="GO:0071973">
    <property type="term" value="P:bacterial-type flagellum-dependent cell motility"/>
    <property type="evidence" value="ECO:0007669"/>
    <property type="project" value="InterPro"/>
</dbReference>
<evidence type="ECO:0000256" key="7">
    <source>
        <dbReference type="ARBA" id="ARBA00022795"/>
    </source>
</evidence>
<dbReference type="EMBL" id="PIPK01000015">
    <property type="protein sequence ID" value="RUO19718.1"/>
    <property type="molecule type" value="Genomic_DNA"/>
</dbReference>
<dbReference type="InterPro" id="IPR012823">
    <property type="entry name" value="Flagell_FliJ"/>
</dbReference>
<dbReference type="Gene3D" id="1.10.287.1700">
    <property type="match status" value="1"/>
</dbReference>
<dbReference type="AlphaFoldDB" id="A0A327WQY7"/>
<dbReference type="PANTHER" id="PTHR38786:SF1">
    <property type="entry name" value="FLAGELLAR FLIJ PROTEIN"/>
    <property type="match status" value="1"/>
</dbReference>
<dbReference type="InterPro" id="IPR018006">
    <property type="entry name" value="Flag_FliJ_proteobac"/>
</dbReference>
<keyword evidence="11" id="KW-0175">Coiled coil</keyword>
<dbReference type="EMBL" id="QLMD01000014">
    <property type="protein sequence ID" value="RAJ94614.1"/>
    <property type="molecule type" value="Genomic_DNA"/>
</dbReference>
<evidence type="ECO:0000256" key="8">
    <source>
        <dbReference type="ARBA" id="ARBA00022927"/>
    </source>
</evidence>
<keyword evidence="10" id="KW-1006">Bacterial flagellum protein export</keyword>
<evidence type="ECO:0000256" key="3">
    <source>
        <dbReference type="ARBA" id="ARBA00020392"/>
    </source>
</evidence>
<evidence type="ECO:0000256" key="9">
    <source>
        <dbReference type="ARBA" id="ARBA00023136"/>
    </source>
</evidence>
<gene>
    <name evidence="13" type="primary">fliJ</name>
    <name evidence="12" type="ORF">B0I24_11417</name>
    <name evidence="13" type="ORF">CWE07_12630</name>
</gene>
<sequence length="151" mass="18286">MQQKSLHLVLDMERRREEQFAVRMQQARQQCEYQRKRLQGLESYRTEYLNNALNLGQNGLQSMRFGHYHAFIGKLDEGIGQQRIKLQRLEQVVQERQQQWLEKQQRRKAVEQLIAQKQREANLKQQRTEQRNADEYALQGFMRRARANQTK</sequence>
<dbReference type="GO" id="GO:0005886">
    <property type="term" value="C:plasma membrane"/>
    <property type="evidence" value="ECO:0007669"/>
    <property type="project" value="UniProtKB-SubCell"/>
</dbReference>
<evidence type="ECO:0000313" key="14">
    <source>
        <dbReference type="Proteomes" id="UP000249203"/>
    </source>
</evidence>
<dbReference type="Proteomes" id="UP000249203">
    <property type="component" value="Unassembled WGS sequence"/>
</dbReference>
<evidence type="ECO:0000256" key="2">
    <source>
        <dbReference type="ARBA" id="ARBA00010004"/>
    </source>
</evidence>
<feature type="coiled-coil region" evidence="11">
    <location>
        <begin position="79"/>
        <end position="127"/>
    </location>
</feature>
<evidence type="ECO:0000256" key="4">
    <source>
        <dbReference type="ARBA" id="ARBA00022448"/>
    </source>
</evidence>
<name>A0A327WQY7_9GAMM</name>
<keyword evidence="7" id="KW-1005">Bacterial flagellum biogenesis</keyword>
<keyword evidence="5" id="KW-1003">Cell membrane</keyword>
<dbReference type="GO" id="GO:0003774">
    <property type="term" value="F:cytoskeletal motor activity"/>
    <property type="evidence" value="ECO:0007669"/>
    <property type="project" value="InterPro"/>
</dbReference>
<dbReference type="PRINTS" id="PR01004">
    <property type="entry name" value="FLGFLIJ"/>
</dbReference>
<reference evidence="13 15" key="1">
    <citation type="journal article" date="2018" name="Front. Microbiol.">
        <title>Genome-Based Analysis Reveals the Taxonomy and Diversity of the Family Idiomarinaceae.</title>
        <authorList>
            <person name="Liu Y."/>
            <person name="Lai Q."/>
            <person name="Shao Z."/>
        </authorList>
    </citation>
    <scope>NUCLEOTIDE SEQUENCE [LARGE SCALE GENOMIC DNA]</scope>
    <source>
        <strain evidence="13 15">CF12-14</strain>
    </source>
</reference>
<dbReference type="RefSeq" id="WP_111570189.1">
    <property type="nucleotide sequence ID" value="NZ_PIPK01000015.1"/>
</dbReference>
<keyword evidence="8" id="KW-0653">Protein transport</keyword>
<evidence type="ECO:0000313" key="15">
    <source>
        <dbReference type="Proteomes" id="UP000287865"/>
    </source>
</evidence>